<dbReference type="Gene3D" id="1.20.1050.10">
    <property type="match status" value="1"/>
</dbReference>
<evidence type="ECO:0000259" key="3">
    <source>
        <dbReference type="PROSITE" id="PS50405"/>
    </source>
</evidence>
<dbReference type="OrthoDB" id="509852at2"/>
<dbReference type="AlphaFoldDB" id="A0A370KNE0"/>
<dbReference type="InterPro" id="IPR040079">
    <property type="entry name" value="Glutathione_S-Trfase"/>
</dbReference>
<dbReference type="Gene3D" id="3.40.30.10">
    <property type="entry name" value="Glutaredoxin"/>
    <property type="match status" value="1"/>
</dbReference>
<dbReference type="PANTHER" id="PTHR42673:SF4">
    <property type="entry name" value="MALEYLACETOACETATE ISOMERASE"/>
    <property type="match status" value="1"/>
</dbReference>
<evidence type="ECO:0000256" key="1">
    <source>
        <dbReference type="ARBA" id="ARBA00010007"/>
    </source>
</evidence>
<sequence length="210" mass="22844">MKLFEDKISSAASRVRIALALKGLDVERETIGILGADAINRKPEYLQVNPQGLVPALLTDEGVLLTQSLAIIEYLDERYPEPPLLPGRLEDRAFARAVALAIAADIHPLLPPRVTAHLSAIGVGSADVADWSRHWIRVGLTAVEELLGRRQTGKYSVGDIPTVADICLFPQAVNAERNNLALGQWPRIASVVARLREIPAFIDNGPVPRT</sequence>
<protein>
    <submittedName>
        <fullName evidence="4">Maleylacetoacetate isomerase</fullName>
    </submittedName>
</protein>
<proteinExistence type="inferred from homology"/>
<dbReference type="Pfam" id="PF13409">
    <property type="entry name" value="GST_N_2"/>
    <property type="match status" value="1"/>
</dbReference>
<evidence type="ECO:0000259" key="2">
    <source>
        <dbReference type="PROSITE" id="PS50404"/>
    </source>
</evidence>
<keyword evidence="4" id="KW-0413">Isomerase</keyword>
<dbReference type="SUPFAM" id="SSF52833">
    <property type="entry name" value="Thioredoxin-like"/>
    <property type="match status" value="1"/>
</dbReference>
<evidence type="ECO:0000313" key="4">
    <source>
        <dbReference type="EMBL" id="RDJ10450.1"/>
    </source>
</evidence>
<dbReference type="GO" id="GO:0006559">
    <property type="term" value="P:L-phenylalanine catabolic process"/>
    <property type="evidence" value="ECO:0007669"/>
    <property type="project" value="TreeGrafter"/>
</dbReference>
<dbReference type="GO" id="GO:0005737">
    <property type="term" value="C:cytoplasm"/>
    <property type="evidence" value="ECO:0007669"/>
    <property type="project" value="InterPro"/>
</dbReference>
<reference evidence="4 5" key="1">
    <citation type="submission" date="2017-03" db="EMBL/GenBank/DDBJ databases">
        <title>Genome analysis of Rhizobial strains effectives or ineffectives for nitrogen fixation isolated from bean seeds.</title>
        <authorList>
            <person name="Peralta H."/>
            <person name="Aguilar-Vera A."/>
            <person name="Mora Y."/>
            <person name="Vargas-Lagunas C."/>
            <person name="Girard L."/>
            <person name="Mora J."/>
        </authorList>
    </citation>
    <scope>NUCLEOTIDE SEQUENCE [LARGE SCALE GENOMIC DNA]</scope>
    <source>
        <strain evidence="4 5">CCGM3</strain>
    </source>
</reference>
<comment type="similarity">
    <text evidence="1">Belongs to the GST superfamily. Zeta family.</text>
</comment>
<dbReference type="SUPFAM" id="SSF47616">
    <property type="entry name" value="GST C-terminal domain-like"/>
    <property type="match status" value="1"/>
</dbReference>
<dbReference type="InterPro" id="IPR004045">
    <property type="entry name" value="Glutathione_S-Trfase_N"/>
</dbReference>
<name>A0A370KNE0_9HYPH</name>
<comment type="caution">
    <text evidence="4">The sequence shown here is derived from an EMBL/GenBank/DDBJ whole genome shotgun (WGS) entry which is preliminary data.</text>
</comment>
<dbReference type="InterPro" id="IPR036282">
    <property type="entry name" value="Glutathione-S-Trfase_C_sf"/>
</dbReference>
<dbReference type="InterPro" id="IPR005955">
    <property type="entry name" value="GST_Zeta"/>
</dbReference>
<feature type="domain" description="GST C-terminal" evidence="3">
    <location>
        <begin position="88"/>
        <end position="210"/>
    </location>
</feature>
<dbReference type="PROSITE" id="PS50404">
    <property type="entry name" value="GST_NTER"/>
    <property type="match status" value="1"/>
</dbReference>
<dbReference type="EMBL" id="NAAC01000016">
    <property type="protein sequence ID" value="RDJ10450.1"/>
    <property type="molecule type" value="Genomic_DNA"/>
</dbReference>
<dbReference type="GO" id="GO:0006749">
    <property type="term" value="P:glutathione metabolic process"/>
    <property type="evidence" value="ECO:0007669"/>
    <property type="project" value="TreeGrafter"/>
</dbReference>
<dbReference type="InterPro" id="IPR036249">
    <property type="entry name" value="Thioredoxin-like_sf"/>
</dbReference>
<evidence type="ECO:0000313" key="5">
    <source>
        <dbReference type="Proteomes" id="UP000254939"/>
    </source>
</evidence>
<gene>
    <name evidence="4" type="ORF">B5K06_15530</name>
</gene>
<dbReference type="GO" id="GO:0004364">
    <property type="term" value="F:glutathione transferase activity"/>
    <property type="evidence" value="ECO:0007669"/>
    <property type="project" value="TreeGrafter"/>
</dbReference>
<feature type="domain" description="GST N-terminal" evidence="2">
    <location>
        <begin position="1"/>
        <end position="83"/>
    </location>
</feature>
<dbReference type="SFLD" id="SFLDS00019">
    <property type="entry name" value="Glutathione_Transferase_(cytos"/>
    <property type="match status" value="1"/>
</dbReference>
<dbReference type="SFLD" id="SFLDG00358">
    <property type="entry name" value="Main_(cytGST)"/>
    <property type="match status" value="1"/>
</dbReference>
<dbReference type="RefSeq" id="WP_114713606.1">
    <property type="nucleotide sequence ID" value="NZ_KZ857259.1"/>
</dbReference>
<dbReference type="InterPro" id="IPR010987">
    <property type="entry name" value="Glutathione-S-Trfase_C-like"/>
</dbReference>
<accession>A0A370KNE0</accession>
<dbReference type="PROSITE" id="PS50405">
    <property type="entry name" value="GST_CTER"/>
    <property type="match status" value="1"/>
</dbReference>
<dbReference type="NCBIfam" id="TIGR01262">
    <property type="entry name" value="maiA"/>
    <property type="match status" value="1"/>
</dbReference>
<dbReference type="PANTHER" id="PTHR42673">
    <property type="entry name" value="MALEYLACETOACETATE ISOMERASE"/>
    <property type="match status" value="1"/>
</dbReference>
<organism evidence="4 5">
    <name type="scientific">Rhizobium grahamii</name>
    <dbReference type="NCBI Taxonomy" id="1120045"/>
    <lineage>
        <taxon>Bacteria</taxon>
        <taxon>Pseudomonadati</taxon>
        <taxon>Pseudomonadota</taxon>
        <taxon>Alphaproteobacteria</taxon>
        <taxon>Hyphomicrobiales</taxon>
        <taxon>Rhizobiaceae</taxon>
        <taxon>Rhizobium/Agrobacterium group</taxon>
        <taxon>Rhizobium</taxon>
    </lineage>
</organism>
<dbReference type="GO" id="GO:0016034">
    <property type="term" value="F:maleylacetoacetate isomerase activity"/>
    <property type="evidence" value="ECO:0007669"/>
    <property type="project" value="TreeGrafter"/>
</dbReference>
<dbReference type="Proteomes" id="UP000254939">
    <property type="component" value="Unassembled WGS sequence"/>
</dbReference>